<comment type="caution">
    <text evidence="2">The sequence shown here is derived from an EMBL/GenBank/DDBJ whole genome shotgun (WGS) entry which is preliminary data.</text>
</comment>
<gene>
    <name evidence="2" type="ORF">KIPB_004545</name>
</gene>
<organism evidence="2 3">
    <name type="scientific">Kipferlia bialata</name>
    <dbReference type="NCBI Taxonomy" id="797122"/>
    <lineage>
        <taxon>Eukaryota</taxon>
        <taxon>Metamonada</taxon>
        <taxon>Carpediemonas-like organisms</taxon>
        <taxon>Kipferlia</taxon>
    </lineage>
</organism>
<protein>
    <recommendedName>
        <fullName evidence="4">Saposin B-type domain-containing protein</fullName>
    </recommendedName>
</protein>
<dbReference type="AlphaFoldDB" id="A0A9K3CX39"/>
<evidence type="ECO:0008006" key="4">
    <source>
        <dbReference type="Google" id="ProtNLM"/>
    </source>
</evidence>
<keyword evidence="3" id="KW-1185">Reference proteome</keyword>
<accession>A0A9K3CX39</accession>
<evidence type="ECO:0000256" key="1">
    <source>
        <dbReference type="SAM" id="SignalP"/>
    </source>
</evidence>
<feature type="chain" id="PRO_5039917043" description="Saposin B-type domain-containing protein" evidence="1">
    <location>
        <begin position="18"/>
        <end position="97"/>
    </location>
</feature>
<evidence type="ECO:0000313" key="3">
    <source>
        <dbReference type="Proteomes" id="UP000265618"/>
    </source>
</evidence>
<reference evidence="2 3" key="1">
    <citation type="journal article" date="2018" name="PLoS ONE">
        <title>The draft genome of Kipferlia bialata reveals reductive genome evolution in fornicate parasites.</title>
        <authorList>
            <person name="Tanifuji G."/>
            <person name="Takabayashi S."/>
            <person name="Kume K."/>
            <person name="Takagi M."/>
            <person name="Nakayama T."/>
            <person name="Kamikawa R."/>
            <person name="Inagaki Y."/>
            <person name="Hashimoto T."/>
        </authorList>
    </citation>
    <scope>NUCLEOTIDE SEQUENCE [LARGE SCALE GENOMIC DNA]</scope>
    <source>
        <strain evidence="2">NY0173</strain>
    </source>
</reference>
<proteinExistence type="predicted"/>
<keyword evidence="1" id="KW-0732">Signal</keyword>
<dbReference type="InterPro" id="IPR011001">
    <property type="entry name" value="Saposin-like"/>
</dbReference>
<evidence type="ECO:0000313" key="2">
    <source>
        <dbReference type="EMBL" id="GIQ83254.1"/>
    </source>
</evidence>
<dbReference type="SUPFAM" id="SSF47862">
    <property type="entry name" value="Saposin"/>
    <property type="match status" value="1"/>
</dbReference>
<dbReference type="EMBL" id="BDIP01000978">
    <property type="protein sequence ID" value="GIQ83254.1"/>
    <property type="molecule type" value="Genomic_DNA"/>
</dbReference>
<name>A0A9K3CX39_9EUKA</name>
<feature type="signal peptide" evidence="1">
    <location>
        <begin position="1"/>
        <end position="17"/>
    </location>
</feature>
<dbReference type="Proteomes" id="UP000265618">
    <property type="component" value="Unassembled WGS sequence"/>
</dbReference>
<sequence length="97" mass="10950">MSLAVLCLLVLLALVWCKDPNATKCEYCTAMASVIQEEHDDGVPYFLIQQELFKDCKTIDNRVQQDMCLNVAETVIMYIRDQGYAADEVCGVVYSCE</sequence>